<gene>
    <name evidence="1" type="ORF">ALC60_08330</name>
</gene>
<protein>
    <submittedName>
        <fullName evidence="1">Uncharacterized protein</fullName>
    </submittedName>
</protein>
<name>A0A151WX66_9HYME</name>
<proteinExistence type="predicted"/>
<dbReference type="AlphaFoldDB" id="A0A151WX66"/>
<organism evidence="1 2">
    <name type="scientific">Mycetomoellerius zeteki</name>
    <dbReference type="NCBI Taxonomy" id="64791"/>
    <lineage>
        <taxon>Eukaryota</taxon>
        <taxon>Metazoa</taxon>
        <taxon>Ecdysozoa</taxon>
        <taxon>Arthropoda</taxon>
        <taxon>Hexapoda</taxon>
        <taxon>Insecta</taxon>
        <taxon>Pterygota</taxon>
        <taxon>Neoptera</taxon>
        <taxon>Endopterygota</taxon>
        <taxon>Hymenoptera</taxon>
        <taxon>Apocrita</taxon>
        <taxon>Aculeata</taxon>
        <taxon>Formicoidea</taxon>
        <taxon>Formicidae</taxon>
        <taxon>Myrmicinae</taxon>
        <taxon>Mycetomoellerius</taxon>
    </lineage>
</organism>
<keyword evidence="2" id="KW-1185">Reference proteome</keyword>
<sequence>RKEVLINNSRWRRIRERVKSIGVMTRGKVEAKYFLSQKENLRLSEIEKEKCVEKRVRIGGGERVRQASRWNKGGGGRGPRMDFAEDKTAFKPKSRRWDRYFVLLVSPHVVGARVRRHMTWKLKLPT</sequence>
<dbReference type="EMBL" id="KQ982668">
    <property type="protein sequence ID" value="KYQ52470.1"/>
    <property type="molecule type" value="Genomic_DNA"/>
</dbReference>
<evidence type="ECO:0000313" key="1">
    <source>
        <dbReference type="EMBL" id="KYQ52470.1"/>
    </source>
</evidence>
<evidence type="ECO:0000313" key="2">
    <source>
        <dbReference type="Proteomes" id="UP000075809"/>
    </source>
</evidence>
<reference evidence="1 2" key="1">
    <citation type="submission" date="2015-09" db="EMBL/GenBank/DDBJ databases">
        <title>Trachymyrmex zeteki WGS genome.</title>
        <authorList>
            <person name="Nygaard S."/>
            <person name="Hu H."/>
            <person name="Boomsma J."/>
            <person name="Zhang G."/>
        </authorList>
    </citation>
    <scope>NUCLEOTIDE SEQUENCE [LARGE SCALE GENOMIC DNA]</scope>
    <source>
        <strain evidence="1">Tzet28-1</strain>
        <tissue evidence="1">Whole body</tissue>
    </source>
</reference>
<feature type="non-terminal residue" evidence="1">
    <location>
        <position position="1"/>
    </location>
</feature>
<dbReference type="Proteomes" id="UP000075809">
    <property type="component" value="Unassembled WGS sequence"/>
</dbReference>
<accession>A0A151WX66</accession>